<feature type="transmembrane region" description="Helical" evidence="7">
    <location>
        <begin position="64"/>
        <end position="84"/>
    </location>
</feature>
<feature type="transmembrane region" description="Helical" evidence="7">
    <location>
        <begin position="288"/>
        <end position="305"/>
    </location>
</feature>
<keyword evidence="6 7" id="KW-0472">Membrane</keyword>
<proteinExistence type="inferred from homology"/>
<evidence type="ECO:0000256" key="4">
    <source>
        <dbReference type="ARBA" id="ARBA00022692"/>
    </source>
</evidence>
<name>A0ABX1EB50_9PROT</name>
<feature type="transmembrane region" description="Helical" evidence="7">
    <location>
        <begin position="39"/>
        <end position="57"/>
    </location>
</feature>
<keyword evidence="3" id="KW-0813">Transport</keyword>
<protein>
    <submittedName>
        <fullName evidence="9">MFS transporter</fullName>
    </submittedName>
</protein>
<dbReference type="InterPro" id="IPR036259">
    <property type="entry name" value="MFS_trans_sf"/>
</dbReference>
<feature type="transmembrane region" description="Helical" evidence="7">
    <location>
        <begin position="90"/>
        <end position="114"/>
    </location>
</feature>
<evidence type="ECO:0000256" key="6">
    <source>
        <dbReference type="ARBA" id="ARBA00023136"/>
    </source>
</evidence>
<comment type="caution">
    <text evidence="9">The sequence shown here is derived from an EMBL/GenBank/DDBJ whole genome shotgun (WGS) entry which is preliminary data.</text>
</comment>
<dbReference type="PROSITE" id="PS50850">
    <property type="entry name" value="MFS"/>
    <property type="match status" value="1"/>
</dbReference>
<comment type="similarity">
    <text evidence="2">Belongs to the major facilitator superfamily.</text>
</comment>
<dbReference type="PANTHER" id="PTHR23514:SF3">
    <property type="entry name" value="BYPASS OF STOP CODON PROTEIN 6"/>
    <property type="match status" value="1"/>
</dbReference>
<evidence type="ECO:0000256" key="1">
    <source>
        <dbReference type="ARBA" id="ARBA00004127"/>
    </source>
</evidence>
<accession>A0ABX1EB50</accession>
<reference evidence="9 10" key="1">
    <citation type="submission" date="2020-03" db="EMBL/GenBank/DDBJ databases">
        <title>Roseomonas selenitidurans sp. nov. isolated from urban soil.</title>
        <authorList>
            <person name="Liu H."/>
        </authorList>
    </citation>
    <scope>NUCLEOTIDE SEQUENCE [LARGE SCALE GENOMIC DNA]</scope>
    <source>
        <strain evidence="9 10">BU-1</strain>
    </source>
</reference>
<dbReference type="Gene3D" id="1.20.1250.20">
    <property type="entry name" value="MFS general substrate transporter like domains"/>
    <property type="match status" value="2"/>
</dbReference>
<feature type="domain" description="Major facilitator superfamily (MFS) profile" evidence="8">
    <location>
        <begin position="1"/>
        <end position="374"/>
    </location>
</feature>
<dbReference type="RefSeq" id="WP_168035125.1">
    <property type="nucleotide sequence ID" value="NZ_JAAVNE010000084.1"/>
</dbReference>
<feature type="transmembrane region" description="Helical" evidence="7">
    <location>
        <begin position="237"/>
        <end position="258"/>
    </location>
</feature>
<dbReference type="SUPFAM" id="SSF103473">
    <property type="entry name" value="MFS general substrate transporter"/>
    <property type="match status" value="1"/>
</dbReference>
<evidence type="ECO:0000256" key="7">
    <source>
        <dbReference type="SAM" id="Phobius"/>
    </source>
</evidence>
<feature type="transmembrane region" description="Helical" evidence="7">
    <location>
        <begin position="126"/>
        <end position="148"/>
    </location>
</feature>
<dbReference type="PANTHER" id="PTHR23514">
    <property type="entry name" value="BYPASS OF STOP CODON PROTEIN 6"/>
    <property type="match status" value="1"/>
</dbReference>
<feature type="transmembrane region" description="Helical" evidence="7">
    <location>
        <begin position="346"/>
        <end position="367"/>
    </location>
</feature>
<dbReference type="InterPro" id="IPR051788">
    <property type="entry name" value="MFS_Transporter"/>
</dbReference>
<dbReference type="Pfam" id="PF07690">
    <property type="entry name" value="MFS_1"/>
    <property type="match status" value="1"/>
</dbReference>
<sequence>MPLLALAFLAFIGLGLPDPMPGSLWPALRPFYGVPNAGLGVILAANAGGYVLAGLFAARLSAALGIGLLLVVSLAATAVAVLGQAAAPPFLLFIALAALLGAGSGAVDAAMNAFAAARFQPRHLNWLHGFWGVGATIGPAAAAALLAAGHGWQAGFLLVGLALAALTLGFLLTRRRWAEGEARAEGPRHGAWTVLRNPVARLQVAIFFLYTGLEAGAGQWAATILTAGRGASPAEGAAAATLFFAALTGGRIGLGFVVDRIGPDRLLRLLAPVACLATLAFASGLADLPALALLGLALAPIYPTVMARTPARLGAAAAAQAVGLQVAAAMLGVAVLPALLGLAADLAGAAVVPWLLAALALLVAALIHRLPARR</sequence>
<keyword evidence="4 7" id="KW-0812">Transmembrane</keyword>
<evidence type="ECO:0000256" key="3">
    <source>
        <dbReference type="ARBA" id="ARBA00022448"/>
    </source>
</evidence>
<evidence type="ECO:0000313" key="9">
    <source>
        <dbReference type="EMBL" id="NKC34419.1"/>
    </source>
</evidence>
<comment type="subcellular location">
    <subcellularLocation>
        <location evidence="1">Endomembrane system</location>
        <topology evidence="1">Multi-pass membrane protein</topology>
    </subcellularLocation>
</comment>
<feature type="transmembrane region" description="Helical" evidence="7">
    <location>
        <begin position="317"/>
        <end position="340"/>
    </location>
</feature>
<organism evidence="9 10">
    <name type="scientific">Falsiroseomonas selenitidurans</name>
    <dbReference type="NCBI Taxonomy" id="2716335"/>
    <lineage>
        <taxon>Bacteria</taxon>
        <taxon>Pseudomonadati</taxon>
        <taxon>Pseudomonadota</taxon>
        <taxon>Alphaproteobacteria</taxon>
        <taxon>Acetobacterales</taxon>
        <taxon>Roseomonadaceae</taxon>
        <taxon>Falsiroseomonas</taxon>
    </lineage>
</organism>
<evidence type="ECO:0000313" key="10">
    <source>
        <dbReference type="Proteomes" id="UP000787635"/>
    </source>
</evidence>
<keyword evidence="10" id="KW-1185">Reference proteome</keyword>
<dbReference type="InterPro" id="IPR020846">
    <property type="entry name" value="MFS_dom"/>
</dbReference>
<feature type="transmembrane region" description="Helical" evidence="7">
    <location>
        <begin position="154"/>
        <end position="173"/>
    </location>
</feature>
<keyword evidence="5 7" id="KW-1133">Transmembrane helix</keyword>
<feature type="transmembrane region" description="Helical" evidence="7">
    <location>
        <begin position="204"/>
        <end position="225"/>
    </location>
</feature>
<dbReference type="EMBL" id="JAAVNE010000084">
    <property type="protein sequence ID" value="NKC34419.1"/>
    <property type="molecule type" value="Genomic_DNA"/>
</dbReference>
<gene>
    <name evidence="9" type="ORF">HEQ75_26445</name>
</gene>
<evidence type="ECO:0000259" key="8">
    <source>
        <dbReference type="PROSITE" id="PS50850"/>
    </source>
</evidence>
<dbReference type="InterPro" id="IPR011701">
    <property type="entry name" value="MFS"/>
</dbReference>
<evidence type="ECO:0000256" key="2">
    <source>
        <dbReference type="ARBA" id="ARBA00008335"/>
    </source>
</evidence>
<evidence type="ECO:0000256" key="5">
    <source>
        <dbReference type="ARBA" id="ARBA00022989"/>
    </source>
</evidence>
<dbReference type="Proteomes" id="UP000787635">
    <property type="component" value="Unassembled WGS sequence"/>
</dbReference>